<evidence type="ECO:0000313" key="2">
    <source>
        <dbReference type="Proteomes" id="UP001060123"/>
    </source>
</evidence>
<accession>A0ABY5XH09</accession>
<keyword evidence="2" id="KW-1185">Reference proteome</keyword>
<protein>
    <submittedName>
        <fullName evidence="1">Uncharacterized protein</fullName>
    </submittedName>
</protein>
<evidence type="ECO:0000313" key="1">
    <source>
        <dbReference type="EMBL" id="UWU13238.1"/>
    </source>
</evidence>
<gene>
    <name evidence="1" type="ORF">N2599_13905</name>
</gene>
<sequence length="219" mass="23528">MNFNWKKAGLRHQFVKPLPPGETACTQYPVAELNNIDDDAPITYGNNNTVQRASIYGKNDAGIAAGQQRYTSKISSSYSDESGVKRHFEVSFFFDSDGASVTKMGLAAPEDLYVAIANVGDYWSELTIDSLAGAAKQQKGEVNFQTLPAFAADKGDAGSFFADWEKIGSEAIIVKGSIQEFGAGKSSGTTGLTEMVIFDDQKQPIASTFVALPVTKFAP</sequence>
<reference evidence="1" key="1">
    <citation type="submission" date="2022-09" db="EMBL/GenBank/DDBJ databases">
        <title>Australian commercial rhizobial inoculants.</title>
        <authorList>
            <person name="Kohlmeier M.G."/>
            <person name="O'Hara G.W."/>
            <person name="Colombi E."/>
            <person name="Ramsay J.P."/>
            <person name="Terpolilli J."/>
        </authorList>
    </citation>
    <scope>NUCLEOTIDE SEQUENCE</scope>
    <source>
        <strain evidence="1">WSM1592</strain>
    </source>
</reference>
<name>A0ABY5XH09_RHISU</name>
<dbReference type="RefSeq" id="WP_156915199.1">
    <property type="nucleotide sequence ID" value="NZ_CP104143.1"/>
</dbReference>
<dbReference type="Proteomes" id="UP001060123">
    <property type="component" value="Chromosome"/>
</dbReference>
<proteinExistence type="predicted"/>
<organism evidence="1 2">
    <name type="scientific">Rhizobium sullae</name>
    <name type="common">Rhizobium hedysari</name>
    <dbReference type="NCBI Taxonomy" id="50338"/>
    <lineage>
        <taxon>Bacteria</taxon>
        <taxon>Pseudomonadati</taxon>
        <taxon>Pseudomonadota</taxon>
        <taxon>Alphaproteobacteria</taxon>
        <taxon>Hyphomicrobiales</taxon>
        <taxon>Rhizobiaceae</taxon>
        <taxon>Rhizobium/Agrobacterium group</taxon>
        <taxon>Rhizobium</taxon>
    </lineage>
</organism>
<dbReference type="EMBL" id="CP104143">
    <property type="protein sequence ID" value="UWU13238.1"/>
    <property type="molecule type" value="Genomic_DNA"/>
</dbReference>